<evidence type="ECO:0000256" key="6">
    <source>
        <dbReference type="ARBA" id="ARBA00022759"/>
    </source>
</evidence>
<reference evidence="14 15" key="1">
    <citation type="journal article" date="2016" name="Genome Biol. Evol.">
        <title>Gene Family Evolution Reflects Adaptation to Soil Environmental Stressors in the Genome of the Collembolan Orchesella cincta.</title>
        <authorList>
            <person name="Faddeeva-Vakhrusheva A."/>
            <person name="Derks M.F."/>
            <person name="Anvar S.Y."/>
            <person name="Agamennone V."/>
            <person name="Suring W."/>
            <person name="Smit S."/>
            <person name="van Straalen N.M."/>
            <person name="Roelofs D."/>
        </authorList>
    </citation>
    <scope>NUCLEOTIDE SEQUENCE [LARGE SCALE GENOMIC DNA]</scope>
    <source>
        <tissue evidence="14">Mixed pool</tissue>
    </source>
</reference>
<gene>
    <name evidence="14" type="ORF">Ocin01_18950</name>
</gene>
<protein>
    <recommendedName>
        <fullName evidence="1">RNA-directed DNA polymerase</fullName>
        <ecNumber evidence="1">2.7.7.49</ecNumber>
    </recommendedName>
</protein>
<keyword evidence="7" id="KW-0378">Hydrolase</keyword>
<dbReference type="InterPro" id="IPR001878">
    <property type="entry name" value="Znf_CCHC"/>
</dbReference>
<dbReference type="Gene3D" id="3.30.420.10">
    <property type="entry name" value="Ribonuclease H-like superfamily/Ribonuclease H"/>
    <property type="match status" value="1"/>
</dbReference>
<dbReference type="InterPro" id="IPR036875">
    <property type="entry name" value="Znf_CCHC_sf"/>
</dbReference>
<dbReference type="SUPFAM" id="SSF50630">
    <property type="entry name" value="Acid proteases"/>
    <property type="match status" value="1"/>
</dbReference>
<dbReference type="FunFam" id="1.10.340.70:FF:000001">
    <property type="entry name" value="Retrovirus-related Pol polyprotein from transposon gypsy-like Protein"/>
    <property type="match status" value="1"/>
</dbReference>
<feature type="compositionally biased region" description="Polar residues" evidence="10">
    <location>
        <begin position="296"/>
        <end position="327"/>
    </location>
</feature>
<evidence type="ECO:0000256" key="1">
    <source>
        <dbReference type="ARBA" id="ARBA00012493"/>
    </source>
</evidence>
<dbReference type="FunFam" id="3.10.10.10:FF:000007">
    <property type="entry name" value="Retrovirus-related Pol polyprotein from transposon 17.6-like Protein"/>
    <property type="match status" value="1"/>
</dbReference>
<feature type="domain" description="Integrase catalytic" evidence="13">
    <location>
        <begin position="1146"/>
        <end position="1297"/>
    </location>
</feature>
<dbReference type="Pfam" id="PF17917">
    <property type="entry name" value="RT_RNaseH"/>
    <property type="match status" value="1"/>
</dbReference>
<dbReference type="PANTHER" id="PTHR37984:SF5">
    <property type="entry name" value="PROTEIN NYNRIN-LIKE"/>
    <property type="match status" value="1"/>
</dbReference>
<feature type="compositionally biased region" description="Polar residues" evidence="10">
    <location>
        <begin position="1448"/>
        <end position="1483"/>
    </location>
</feature>
<dbReference type="GO" id="GO:0003676">
    <property type="term" value="F:nucleic acid binding"/>
    <property type="evidence" value="ECO:0007669"/>
    <property type="project" value="InterPro"/>
</dbReference>
<feature type="domain" description="CCHC-type" evidence="11">
    <location>
        <begin position="335"/>
        <end position="349"/>
    </location>
</feature>
<dbReference type="PROSITE" id="PS50994">
    <property type="entry name" value="INTEGRASE"/>
    <property type="match status" value="1"/>
</dbReference>
<keyword evidence="15" id="KW-1185">Reference proteome</keyword>
<dbReference type="SMART" id="SM00343">
    <property type="entry name" value="ZnF_C2HC"/>
    <property type="match status" value="1"/>
</dbReference>
<dbReference type="GO" id="GO:0008233">
    <property type="term" value="F:peptidase activity"/>
    <property type="evidence" value="ECO:0007669"/>
    <property type="project" value="UniProtKB-KW"/>
</dbReference>
<evidence type="ECO:0000256" key="9">
    <source>
        <dbReference type="PROSITE-ProRule" id="PRU00047"/>
    </source>
</evidence>
<feature type="domain" description="Reverse transcriptase" evidence="12">
    <location>
        <begin position="606"/>
        <end position="785"/>
    </location>
</feature>
<keyword evidence="9" id="KW-0862">Zinc</keyword>
<dbReference type="OrthoDB" id="125159at2759"/>
<dbReference type="GO" id="GO:0003964">
    <property type="term" value="F:RNA-directed DNA polymerase activity"/>
    <property type="evidence" value="ECO:0007669"/>
    <property type="project" value="UniProtKB-KW"/>
</dbReference>
<evidence type="ECO:0000259" key="12">
    <source>
        <dbReference type="PROSITE" id="PS50878"/>
    </source>
</evidence>
<evidence type="ECO:0000256" key="7">
    <source>
        <dbReference type="ARBA" id="ARBA00022801"/>
    </source>
</evidence>
<dbReference type="GO" id="GO:0004519">
    <property type="term" value="F:endonuclease activity"/>
    <property type="evidence" value="ECO:0007669"/>
    <property type="project" value="UniProtKB-KW"/>
</dbReference>
<dbReference type="Pfam" id="PF00098">
    <property type="entry name" value="zf-CCHC"/>
    <property type="match status" value="1"/>
</dbReference>
<dbReference type="SUPFAM" id="SSF53098">
    <property type="entry name" value="Ribonuclease H-like"/>
    <property type="match status" value="1"/>
</dbReference>
<evidence type="ECO:0000256" key="5">
    <source>
        <dbReference type="ARBA" id="ARBA00022722"/>
    </source>
</evidence>
<dbReference type="CDD" id="cd01647">
    <property type="entry name" value="RT_LTR"/>
    <property type="match status" value="1"/>
</dbReference>
<organism evidence="14 15">
    <name type="scientific">Orchesella cincta</name>
    <name type="common">Springtail</name>
    <name type="synonym">Podura cincta</name>
    <dbReference type="NCBI Taxonomy" id="48709"/>
    <lineage>
        <taxon>Eukaryota</taxon>
        <taxon>Metazoa</taxon>
        <taxon>Ecdysozoa</taxon>
        <taxon>Arthropoda</taxon>
        <taxon>Hexapoda</taxon>
        <taxon>Collembola</taxon>
        <taxon>Entomobryomorpha</taxon>
        <taxon>Entomobryoidea</taxon>
        <taxon>Orchesellidae</taxon>
        <taxon>Orchesellinae</taxon>
        <taxon>Orchesella</taxon>
    </lineage>
</organism>
<dbReference type="Gene3D" id="3.10.10.10">
    <property type="entry name" value="HIV Type 1 Reverse Transcriptase, subunit A, domain 1"/>
    <property type="match status" value="1"/>
</dbReference>
<dbReference type="PANTHER" id="PTHR37984">
    <property type="entry name" value="PROTEIN CBG26694"/>
    <property type="match status" value="1"/>
</dbReference>
<evidence type="ECO:0000313" key="14">
    <source>
        <dbReference type="EMBL" id="ODM87732.1"/>
    </source>
</evidence>
<dbReference type="InterPro" id="IPR041373">
    <property type="entry name" value="RT_RNaseH"/>
</dbReference>
<dbReference type="InterPro" id="IPR000477">
    <property type="entry name" value="RT_dom"/>
</dbReference>
<dbReference type="GO" id="GO:0015074">
    <property type="term" value="P:DNA integration"/>
    <property type="evidence" value="ECO:0007669"/>
    <property type="project" value="InterPro"/>
</dbReference>
<keyword evidence="5" id="KW-0540">Nuclease</keyword>
<dbReference type="GO" id="GO:0006508">
    <property type="term" value="P:proteolysis"/>
    <property type="evidence" value="ECO:0007669"/>
    <property type="project" value="UniProtKB-KW"/>
</dbReference>
<accession>A0A1D2M491</accession>
<feature type="compositionally biased region" description="Basic and acidic residues" evidence="10">
    <location>
        <begin position="1431"/>
        <end position="1443"/>
    </location>
</feature>
<dbReference type="EC" id="2.7.7.49" evidence="1"/>
<evidence type="ECO:0000256" key="4">
    <source>
        <dbReference type="ARBA" id="ARBA00022695"/>
    </source>
</evidence>
<keyword evidence="4" id="KW-0548">Nucleotidyltransferase</keyword>
<keyword evidence="2" id="KW-0645">Protease</keyword>
<dbReference type="Proteomes" id="UP000094527">
    <property type="component" value="Unassembled WGS sequence"/>
</dbReference>
<dbReference type="InterPro" id="IPR036397">
    <property type="entry name" value="RNaseH_sf"/>
</dbReference>
<dbReference type="PROSITE" id="PS50878">
    <property type="entry name" value="RT_POL"/>
    <property type="match status" value="1"/>
</dbReference>
<dbReference type="InterPro" id="IPR043128">
    <property type="entry name" value="Rev_trsase/Diguanyl_cyclase"/>
</dbReference>
<dbReference type="STRING" id="48709.A0A1D2M491"/>
<comment type="caution">
    <text evidence="14">The sequence shown here is derived from an EMBL/GenBank/DDBJ whole genome shotgun (WGS) entry which is preliminary data.</text>
</comment>
<dbReference type="Gene3D" id="1.10.340.70">
    <property type="match status" value="1"/>
</dbReference>
<evidence type="ECO:0000256" key="8">
    <source>
        <dbReference type="ARBA" id="ARBA00022918"/>
    </source>
</evidence>
<evidence type="ECO:0000256" key="3">
    <source>
        <dbReference type="ARBA" id="ARBA00022679"/>
    </source>
</evidence>
<proteinExistence type="predicted"/>
<feature type="compositionally biased region" description="Polar residues" evidence="10">
    <location>
        <begin position="1554"/>
        <end position="1563"/>
    </location>
</feature>
<dbReference type="InterPro" id="IPR012337">
    <property type="entry name" value="RNaseH-like_sf"/>
</dbReference>
<name>A0A1D2M491_ORCCI</name>
<dbReference type="SUPFAM" id="SSF56672">
    <property type="entry name" value="DNA/RNA polymerases"/>
    <property type="match status" value="1"/>
</dbReference>
<dbReference type="GO" id="GO:0042575">
    <property type="term" value="C:DNA polymerase complex"/>
    <property type="evidence" value="ECO:0007669"/>
    <property type="project" value="UniProtKB-ARBA"/>
</dbReference>
<keyword evidence="3" id="KW-0808">Transferase</keyword>
<evidence type="ECO:0000313" key="15">
    <source>
        <dbReference type="Proteomes" id="UP000094527"/>
    </source>
</evidence>
<keyword evidence="8" id="KW-0695">RNA-directed DNA polymerase</keyword>
<dbReference type="Gene3D" id="4.10.60.10">
    <property type="entry name" value="Zinc finger, CCHC-type"/>
    <property type="match status" value="1"/>
</dbReference>
<evidence type="ECO:0000259" key="11">
    <source>
        <dbReference type="PROSITE" id="PS50158"/>
    </source>
</evidence>
<dbReference type="EMBL" id="LJIJ01004786">
    <property type="protein sequence ID" value="ODM87732.1"/>
    <property type="molecule type" value="Genomic_DNA"/>
</dbReference>
<dbReference type="PROSITE" id="PS50158">
    <property type="entry name" value="ZF_CCHC"/>
    <property type="match status" value="1"/>
</dbReference>
<dbReference type="FunFam" id="3.30.70.270:FF:000020">
    <property type="entry name" value="Transposon Tf2-6 polyprotein-like Protein"/>
    <property type="match status" value="1"/>
</dbReference>
<dbReference type="Pfam" id="PF17921">
    <property type="entry name" value="Integrase_H2C2"/>
    <property type="match status" value="1"/>
</dbReference>
<dbReference type="SUPFAM" id="SSF57756">
    <property type="entry name" value="Retrovirus zinc finger-like domains"/>
    <property type="match status" value="1"/>
</dbReference>
<dbReference type="GO" id="GO:0008270">
    <property type="term" value="F:zinc ion binding"/>
    <property type="evidence" value="ECO:0007669"/>
    <property type="project" value="UniProtKB-KW"/>
</dbReference>
<feature type="region of interest" description="Disordered" evidence="10">
    <location>
        <begin position="289"/>
        <end position="327"/>
    </location>
</feature>
<evidence type="ECO:0000256" key="10">
    <source>
        <dbReference type="SAM" id="MobiDB-lite"/>
    </source>
</evidence>
<feature type="compositionally biased region" description="Acidic residues" evidence="10">
    <location>
        <begin position="1620"/>
        <end position="1629"/>
    </location>
</feature>
<evidence type="ECO:0000259" key="13">
    <source>
        <dbReference type="PROSITE" id="PS50994"/>
    </source>
</evidence>
<dbReference type="OMA" id="NSITEEC"/>
<dbReference type="Gene3D" id="3.10.20.370">
    <property type="match status" value="1"/>
</dbReference>
<feature type="region of interest" description="Disordered" evidence="10">
    <location>
        <begin position="1415"/>
        <end position="1483"/>
    </location>
</feature>
<dbReference type="InterPro" id="IPR043502">
    <property type="entry name" value="DNA/RNA_pol_sf"/>
</dbReference>
<evidence type="ECO:0000256" key="2">
    <source>
        <dbReference type="ARBA" id="ARBA00022670"/>
    </source>
</evidence>
<sequence>MAQARRRGRPLILDPGDEDGAGQGPIAHSPPRNPQVGDQPPAYHQAIPIPPPLPMGANGIEQTSDVKIPTYAGSHDTRTPYDYLLELEKYSSVIGYTEDDMLRHVVPLSLINDAYNWYRYEPEFQDWPDFKARLRREFQAIGYTDDLRRELDNRYQGLNETLTTFIRIIIDYLQRIGDIPAEADIVQKIKRLMHPDYRKALIGMPSETLDELKASALKAQELIKSYRSYKLPPITGSLEPSLAWKPVNTSILATKEPKSLGVAADVPRNAPRLHYAAVDPYSYYHNSNAKKEVRIQTPTVSSNPGTPQRSRSSSPHPNANIRQRSVSPFRNERQCYRCNSPGHFVRDCPIPQRGITPPPGTSRDNMLIDSESDEEIATISMPNRDNRPLMKVKMVQQEFNAFLDTGSSISVVGDEIISILNTEGIKHRKTPGTIRTVLLGRDFLIPANIGIFVGLGGWTVGLEVQKLVPFAKTSEPFLISSVKQANEESEVLLKTGYNRPAEILASLEYDADEEIEENARKVEEFSLFPNSPHKDIRVRYDLTAEQVASLRKTLGPFLPVFTKAPGVCKAYKHRIDTGKTKPISTTLRPMSPGKRKIFDEAFAELLKHNIIEPSRSAWSANAFVLQKPGGGLRPLIDYRPINKVTVPDVYPIPRLEDMLNILGQCEIFTVFDIARGFFQIEMEEEDKPKTAFICHNGLWHYNRMPMGLCNSPSTFQRAIDEVLGDLKSTICAVYMDDICIFSKSFKEHMEHITLVLTRIMNSGFTIHPNKVQLCRTRFKYLGFIVEDKKCYPNPDKVKCVNEYPTPRKPKDIQKFLGLIGFYRRFVPEFSQHAKPLTTLIRKNIKFEWGPEAEKGFQHLKSALSDYSMVYLPDMNKPFIIQTDASDLGYGAILIQENNGDRHPIWFASRALKPAETKYSIFEKEIGALVWAINRFRGYIEYTHFTVESDHQAISWLHKIKDPTGRLGRWAMQLQMYDFKVNYRPGACNAMKGPDALSRIPETMFCESNLQNMPVTDLNRDMVIQAQDNDPKLREVKENLRESSSHAKRTKLSIKCSLSDDGLLMRYVGARHKPWEDERLHWRVWIPDAIKNEVIAFFHANKIAGHLGIRKTFSKLEQRVYWPNLRRDVQRYINYCLVCQESKPPRLAPVPATSFYADAPWSMITVHLFVIVDNFSRYVEMYPLRVAKTETIIDKLWQTFCRWGLPRSILSDNGTQFTSRAYGDWCKSLGISPFYISAYHPQANMTERYNATIKSMIVAVITRCKDWDKYIQELAFALRTSVSDSTGFTPAYINLGRELATPFENLMQMEISSFKDTKSLHKRLQIVHAVVREEIENSQGKYLKYYNAKAKPRCYKIGDLVWLKTHFLSDASRGITASLCKKREGPYKVHINELSPYLDPLNSSRNEPEPAFLNEAVATNAEKPRRKPSGKALERSKRRAEAFRAKKAQSNQQKTTTPSSTPEPMDTSQVQGQELTPSNSTSSLVPITQTTAALPNVVSPNDPTTAVIQEERKLSRNAYHKNRNRHIARKQKEFVPNVLKKRKEDVSRALAASEVQANKQSSRSIGEEMHQSTNSTEKYEPEFATPEAAQKFANLAISYSTPPNPVPFPANYVRSNLSDDSLLDFDNDQQ</sequence>
<keyword evidence="6" id="KW-0255">Endonuclease</keyword>
<feature type="region of interest" description="Disordered" evidence="10">
    <location>
        <begin position="1551"/>
        <end position="1581"/>
    </location>
</feature>
<keyword evidence="9" id="KW-0479">Metal-binding</keyword>
<dbReference type="InterPro" id="IPR021109">
    <property type="entry name" value="Peptidase_aspartic_dom_sf"/>
</dbReference>
<feature type="region of interest" description="Disordered" evidence="10">
    <location>
        <begin position="1"/>
        <end position="60"/>
    </location>
</feature>
<dbReference type="Gene3D" id="3.30.70.270">
    <property type="match status" value="2"/>
</dbReference>
<dbReference type="Pfam" id="PF00078">
    <property type="entry name" value="RVT_1"/>
    <property type="match status" value="1"/>
</dbReference>
<dbReference type="CDD" id="cd09274">
    <property type="entry name" value="RNase_HI_RT_Ty3"/>
    <property type="match status" value="1"/>
</dbReference>
<keyword evidence="9" id="KW-0863">Zinc-finger</keyword>
<dbReference type="InterPro" id="IPR041588">
    <property type="entry name" value="Integrase_H2C2"/>
</dbReference>
<feature type="region of interest" description="Disordered" evidence="10">
    <location>
        <begin position="1604"/>
        <end position="1629"/>
    </location>
</feature>
<dbReference type="InterPro" id="IPR001584">
    <property type="entry name" value="Integrase_cat-core"/>
</dbReference>
<dbReference type="FunFam" id="3.10.20.370:FF:000001">
    <property type="entry name" value="Retrovirus-related Pol polyprotein from transposon 17.6-like protein"/>
    <property type="match status" value="1"/>
</dbReference>
<dbReference type="Pfam" id="PF00665">
    <property type="entry name" value="rve"/>
    <property type="match status" value="1"/>
</dbReference>
<dbReference type="InterPro" id="IPR050951">
    <property type="entry name" value="Retrovirus_Pol_polyprotein"/>
</dbReference>